<sequence length="75" mass="8164">MASQGIPRESESYTVFLLLWVSVSPMGSGVSNYNLDLYGDGLSIHCSRKWGSPSGSIPTTRSINMQQGIYNKVHG</sequence>
<protein>
    <submittedName>
        <fullName evidence="2">Uncharacterized protein</fullName>
    </submittedName>
</protein>
<accession>A0AAD6RCY0</accession>
<reference evidence="2" key="1">
    <citation type="journal article" date="2023" name="Mol. Ecol. Resour.">
        <title>Chromosome-level genome assembly of a triploid poplar Populus alba 'Berolinensis'.</title>
        <authorList>
            <person name="Chen S."/>
            <person name="Yu Y."/>
            <person name="Wang X."/>
            <person name="Wang S."/>
            <person name="Zhang T."/>
            <person name="Zhou Y."/>
            <person name="He R."/>
            <person name="Meng N."/>
            <person name="Wang Y."/>
            <person name="Liu W."/>
            <person name="Liu Z."/>
            <person name="Liu J."/>
            <person name="Guo Q."/>
            <person name="Huang H."/>
            <person name="Sederoff R.R."/>
            <person name="Wang G."/>
            <person name="Qu G."/>
            <person name="Chen S."/>
        </authorList>
    </citation>
    <scope>NUCLEOTIDE SEQUENCE</scope>
    <source>
        <strain evidence="2">SC-2020</strain>
    </source>
</reference>
<keyword evidence="3" id="KW-1185">Reference proteome</keyword>
<gene>
    <name evidence="1" type="ORF">NC653_005871</name>
    <name evidence="2" type="ORF">NC653_005882</name>
</gene>
<dbReference type="AlphaFoldDB" id="A0AAD6RCY0"/>
<evidence type="ECO:0000313" key="1">
    <source>
        <dbReference type="EMBL" id="KAJ7006649.1"/>
    </source>
</evidence>
<name>A0AAD6RCY0_9ROSI</name>
<dbReference type="EMBL" id="JAQIZT010000002">
    <property type="protein sequence ID" value="KAJ7006649.1"/>
    <property type="molecule type" value="Genomic_DNA"/>
</dbReference>
<comment type="caution">
    <text evidence="2">The sequence shown here is derived from an EMBL/GenBank/DDBJ whole genome shotgun (WGS) entry which is preliminary data.</text>
</comment>
<dbReference type="EMBL" id="JAQIZT010000002">
    <property type="protein sequence ID" value="KAJ7006660.1"/>
    <property type="molecule type" value="Genomic_DNA"/>
</dbReference>
<proteinExistence type="predicted"/>
<evidence type="ECO:0000313" key="2">
    <source>
        <dbReference type="EMBL" id="KAJ7006660.1"/>
    </source>
</evidence>
<dbReference type="Proteomes" id="UP001164929">
    <property type="component" value="Chromosome 2"/>
</dbReference>
<organism evidence="2 3">
    <name type="scientific">Populus alba x Populus x berolinensis</name>
    <dbReference type="NCBI Taxonomy" id="444605"/>
    <lineage>
        <taxon>Eukaryota</taxon>
        <taxon>Viridiplantae</taxon>
        <taxon>Streptophyta</taxon>
        <taxon>Embryophyta</taxon>
        <taxon>Tracheophyta</taxon>
        <taxon>Spermatophyta</taxon>
        <taxon>Magnoliopsida</taxon>
        <taxon>eudicotyledons</taxon>
        <taxon>Gunneridae</taxon>
        <taxon>Pentapetalae</taxon>
        <taxon>rosids</taxon>
        <taxon>fabids</taxon>
        <taxon>Malpighiales</taxon>
        <taxon>Salicaceae</taxon>
        <taxon>Saliceae</taxon>
        <taxon>Populus</taxon>
    </lineage>
</organism>
<evidence type="ECO:0000313" key="3">
    <source>
        <dbReference type="Proteomes" id="UP001164929"/>
    </source>
</evidence>